<dbReference type="Proteomes" id="UP000290172">
    <property type="component" value="Unassembled WGS sequence"/>
</dbReference>
<sequence length="221" mass="26526">MPRIARNLADEQIYHIINRGNRRDTIFHDSLDYERFLKLLQEAKNKYKIKIFAYCLMPNHYHLVIYTSIGENLSLAMHFINSSFVRYYNKKYKLSGHLWQGRYKSFIVQKEEYLLTLLRYVEANPLRAKIVKDCIDYKYSSAYNRVKNIDNSILNEVPIILPNNWHTFINEDENNTDLDYIRNSIERQSPLGDENWQYMICKKYGLESTLRPRGRPRKDSI</sequence>
<proteinExistence type="predicted"/>
<dbReference type="SMART" id="SM01321">
    <property type="entry name" value="Y1_Tnp"/>
    <property type="match status" value="1"/>
</dbReference>
<dbReference type="RefSeq" id="WP_128979183.1">
    <property type="nucleotide sequence ID" value="NZ_PDKJ01000003.1"/>
</dbReference>
<evidence type="ECO:0000313" key="2">
    <source>
        <dbReference type="EMBL" id="RXJ69111.1"/>
    </source>
</evidence>
<reference evidence="2 3" key="1">
    <citation type="submission" date="2017-10" db="EMBL/GenBank/DDBJ databases">
        <title>Genomics of the genus Arcobacter.</title>
        <authorList>
            <person name="Perez-Cataluna A."/>
            <person name="Figueras M.J."/>
        </authorList>
    </citation>
    <scope>NUCLEOTIDE SEQUENCE [LARGE SCALE GENOMIC DNA]</scope>
    <source>
        <strain evidence="2 3">CECT 8993</strain>
    </source>
</reference>
<dbReference type="InterPro" id="IPR002686">
    <property type="entry name" value="Transposase_17"/>
</dbReference>
<protein>
    <submittedName>
        <fullName evidence="2">Transposase</fullName>
    </submittedName>
</protein>
<accession>A0A4Q0YJK1</accession>
<dbReference type="EMBL" id="PDKJ01000003">
    <property type="protein sequence ID" value="RXJ69111.1"/>
    <property type="molecule type" value="Genomic_DNA"/>
</dbReference>
<dbReference type="GO" id="GO:0003677">
    <property type="term" value="F:DNA binding"/>
    <property type="evidence" value="ECO:0007669"/>
    <property type="project" value="InterPro"/>
</dbReference>
<comment type="caution">
    <text evidence="2">The sequence shown here is derived from an EMBL/GenBank/DDBJ whole genome shotgun (WGS) entry which is preliminary data.</text>
</comment>
<dbReference type="Pfam" id="PF01797">
    <property type="entry name" value="Y1_Tnp"/>
    <property type="match status" value="1"/>
</dbReference>
<evidence type="ECO:0000313" key="3">
    <source>
        <dbReference type="Proteomes" id="UP000290172"/>
    </source>
</evidence>
<dbReference type="InterPro" id="IPR036515">
    <property type="entry name" value="Transposase_17_sf"/>
</dbReference>
<feature type="domain" description="Transposase IS200-like" evidence="1">
    <location>
        <begin position="9"/>
        <end position="124"/>
    </location>
</feature>
<evidence type="ECO:0000259" key="1">
    <source>
        <dbReference type="SMART" id="SM01321"/>
    </source>
</evidence>
<dbReference type="SUPFAM" id="SSF143422">
    <property type="entry name" value="Transposase IS200-like"/>
    <property type="match status" value="1"/>
</dbReference>
<name>A0A4Q0YJK1_9BACT</name>
<dbReference type="Gene3D" id="3.30.70.1290">
    <property type="entry name" value="Transposase IS200-like"/>
    <property type="match status" value="1"/>
</dbReference>
<dbReference type="GO" id="GO:0006313">
    <property type="term" value="P:DNA transposition"/>
    <property type="evidence" value="ECO:0007669"/>
    <property type="project" value="InterPro"/>
</dbReference>
<dbReference type="PANTHER" id="PTHR34322:SF2">
    <property type="entry name" value="TRANSPOSASE IS200-LIKE DOMAIN-CONTAINING PROTEIN"/>
    <property type="match status" value="1"/>
</dbReference>
<dbReference type="PANTHER" id="PTHR34322">
    <property type="entry name" value="TRANSPOSASE, Y1_TNP DOMAIN-CONTAINING"/>
    <property type="match status" value="1"/>
</dbReference>
<organism evidence="2 3">
    <name type="scientific">Halarcobacter ebronensis</name>
    <dbReference type="NCBI Taxonomy" id="1462615"/>
    <lineage>
        <taxon>Bacteria</taxon>
        <taxon>Pseudomonadati</taxon>
        <taxon>Campylobacterota</taxon>
        <taxon>Epsilonproteobacteria</taxon>
        <taxon>Campylobacterales</taxon>
        <taxon>Arcobacteraceae</taxon>
        <taxon>Halarcobacter</taxon>
    </lineage>
</organism>
<gene>
    <name evidence="2" type="ORF">CRV08_03620</name>
</gene>
<dbReference type="AlphaFoldDB" id="A0A4Q0YJK1"/>
<dbReference type="GO" id="GO:0004803">
    <property type="term" value="F:transposase activity"/>
    <property type="evidence" value="ECO:0007669"/>
    <property type="project" value="InterPro"/>
</dbReference>